<dbReference type="SUPFAM" id="SSF46785">
    <property type="entry name" value="Winged helix' DNA-binding domain"/>
    <property type="match status" value="1"/>
</dbReference>
<organism evidence="5 6">
    <name type="scientific">Microbacterium foliorum</name>
    <dbReference type="NCBI Taxonomy" id="104336"/>
    <lineage>
        <taxon>Bacteria</taxon>
        <taxon>Bacillati</taxon>
        <taxon>Actinomycetota</taxon>
        <taxon>Actinomycetes</taxon>
        <taxon>Micrococcales</taxon>
        <taxon>Microbacteriaceae</taxon>
        <taxon>Microbacterium</taxon>
    </lineage>
</organism>
<evidence type="ECO:0000256" key="1">
    <source>
        <dbReference type="ARBA" id="ARBA00023015"/>
    </source>
</evidence>
<keyword evidence="6" id="KW-1185">Reference proteome</keyword>
<comment type="caution">
    <text evidence="5">The sequence shown here is derived from an EMBL/GenBank/DDBJ whole genome shotgun (WGS) entry which is preliminary data.</text>
</comment>
<dbReference type="Gene3D" id="1.10.10.10">
    <property type="entry name" value="Winged helix-like DNA-binding domain superfamily/Winged helix DNA-binding domain"/>
    <property type="match status" value="1"/>
</dbReference>
<accession>A0ABU1HKP0</accession>
<evidence type="ECO:0000256" key="3">
    <source>
        <dbReference type="ARBA" id="ARBA00023163"/>
    </source>
</evidence>
<reference evidence="5 6" key="1">
    <citation type="submission" date="2023-08" db="EMBL/GenBank/DDBJ databases">
        <title>Functional and genomic diversity of the sorghum phyllosphere microbiome.</title>
        <authorList>
            <person name="Shade A."/>
        </authorList>
    </citation>
    <scope>NUCLEOTIDE SEQUENCE [LARGE SCALE GENOMIC DNA]</scope>
    <source>
        <strain evidence="5 6">SORGH_AS_0445</strain>
    </source>
</reference>
<keyword evidence="2 5" id="KW-0238">DNA-binding</keyword>
<dbReference type="SMART" id="SM00345">
    <property type="entry name" value="HTH_GNTR"/>
    <property type="match status" value="1"/>
</dbReference>
<proteinExistence type="predicted"/>
<evidence type="ECO:0000256" key="2">
    <source>
        <dbReference type="ARBA" id="ARBA00023125"/>
    </source>
</evidence>
<protein>
    <submittedName>
        <fullName evidence="5">DNA-binding FadR family transcriptional regulator</fullName>
    </submittedName>
</protein>
<dbReference type="Pfam" id="PF07729">
    <property type="entry name" value="FCD"/>
    <property type="match status" value="1"/>
</dbReference>
<dbReference type="SMART" id="SM00895">
    <property type="entry name" value="FCD"/>
    <property type="match status" value="1"/>
</dbReference>
<dbReference type="CDD" id="cd07377">
    <property type="entry name" value="WHTH_GntR"/>
    <property type="match status" value="1"/>
</dbReference>
<evidence type="ECO:0000259" key="4">
    <source>
        <dbReference type="PROSITE" id="PS50949"/>
    </source>
</evidence>
<dbReference type="InterPro" id="IPR008920">
    <property type="entry name" value="TF_FadR/GntR_C"/>
</dbReference>
<evidence type="ECO:0000313" key="5">
    <source>
        <dbReference type="EMBL" id="MDR6140605.1"/>
    </source>
</evidence>
<dbReference type="InterPro" id="IPR036388">
    <property type="entry name" value="WH-like_DNA-bd_sf"/>
</dbReference>
<dbReference type="PROSITE" id="PS50949">
    <property type="entry name" value="HTH_GNTR"/>
    <property type="match status" value="1"/>
</dbReference>
<evidence type="ECO:0000313" key="6">
    <source>
        <dbReference type="Proteomes" id="UP001249291"/>
    </source>
</evidence>
<gene>
    <name evidence="5" type="ORF">QE375_000159</name>
</gene>
<sequence length="235" mass="25194">MTVAGPASPVHDSLVAELGRAIVDGEHPPGSRMLTVELASERGVSRSAAREAVRVLESFGLVWVRRKSGVEVRPRADWNVYAPEVIAWRLAGPGRNEQLRELSQLRSVIEPLAAGLAAGTATSEQKVDLVSLVVAMGQEDHEADRERYLTADIRFHRLLLEASGNGMLAALGGTVEAVLRGRTAHSLMPHVADQNAVQWHRDVAFAVASGDADAAAVAMRNIVSEADEAMQRAAE</sequence>
<feature type="domain" description="HTH gntR-type" evidence="4">
    <location>
        <begin position="8"/>
        <end position="75"/>
    </location>
</feature>
<dbReference type="RefSeq" id="WP_309686389.1">
    <property type="nucleotide sequence ID" value="NZ_JAVIZQ010000001.1"/>
</dbReference>
<name>A0ABU1HKP0_9MICO</name>
<dbReference type="GO" id="GO:0003677">
    <property type="term" value="F:DNA binding"/>
    <property type="evidence" value="ECO:0007669"/>
    <property type="project" value="UniProtKB-KW"/>
</dbReference>
<dbReference type="Pfam" id="PF00392">
    <property type="entry name" value="GntR"/>
    <property type="match status" value="1"/>
</dbReference>
<dbReference type="EMBL" id="JAVIZQ010000001">
    <property type="protein sequence ID" value="MDR6140605.1"/>
    <property type="molecule type" value="Genomic_DNA"/>
</dbReference>
<dbReference type="PANTHER" id="PTHR43537">
    <property type="entry name" value="TRANSCRIPTIONAL REGULATOR, GNTR FAMILY"/>
    <property type="match status" value="1"/>
</dbReference>
<dbReference type="Proteomes" id="UP001249291">
    <property type="component" value="Unassembled WGS sequence"/>
</dbReference>
<dbReference type="InterPro" id="IPR036390">
    <property type="entry name" value="WH_DNA-bd_sf"/>
</dbReference>
<dbReference type="PANTHER" id="PTHR43537:SF44">
    <property type="entry name" value="GNTR FAMILY REGULATORY PROTEIN"/>
    <property type="match status" value="1"/>
</dbReference>
<keyword evidence="1" id="KW-0805">Transcription regulation</keyword>
<dbReference type="SUPFAM" id="SSF48008">
    <property type="entry name" value="GntR ligand-binding domain-like"/>
    <property type="match status" value="1"/>
</dbReference>
<dbReference type="InterPro" id="IPR011711">
    <property type="entry name" value="GntR_C"/>
</dbReference>
<dbReference type="InterPro" id="IPR000524">
    <property type="entry name" value="Tscrpt_reg_HTH_GntR"/>
</dbReference>
<dbReference type="Gene3D" id="1.20.120.530">
    <property type="entry name" value="GntR ligand-binding domain-like"/>
    <property type="match status" value="1"/>
</dbReference>
<keyword evidence="3" id="KW-0804">Transcription</keyword>